<keyword evidence="2" id="KW-1185">Reference proteome</keyword>
<dbReference type="Proteomes" id="UP000041882">
    <property type="component" value="Unassembled WGS sequence"/>
</dbReference>
<dbReference type="AlphaFoldDB" id="A0A0T9QBX1"/>
<dbReference type="Pfam" id="PF26636">
    <property type="entry name" value="DUF8209"/>
    <property type="match status" value="1"/>
</dbReference>
<sequence>MDTVEELNGTYFYKGIENISASELFFWIFLDEIGEQMGGIDDLVAITSITLGQPLVNTRRKFRTATQGTSVASVYARRYLDVELPFRLPTLTNASIKYLKPMWVNNLGKFVGRTVPIFGWLLLANDVATIVYKTTSKYNKIARGNDKVW</sequence>
<name>A0A0T9QBX1_9GAMM</name>
<dbReference type="InterPro" id="IPR058522">
    <property type="entry name" value="DUF8209"/>
</dbReference>
<accession>A0A0T9QBX1</accession>
<dbReference type="NCBIfam" id="NF045926">
    <property type="entry name" value="STM2901_fam"/>
    <property type="match status" value="1"/>
</dbReference>
<gene>
    <name evidence="1" type="ORF">ERS008472_03039</name>
</gene>
<protein>
    <submittedName>
        <fullName evidence="1">Putative phage membrane protein</fullName>
    </submittedName>
</protein>
<dbReference type="RefSeq" id="WP_050115478.1">
    <property type="nucleotide sequence ID" value="NZ_CABHXQ010000055.1"/>
</dbReference>
<dbReference type="EMBL" id="CQAW01000016">
    <property type="protein sequence ID" value="CNI04395.1"/>
    <property type="molecule type" value="Genomic_DNA"/>
</dbReference>
<dbReference type="InterPro" id="IPR058064">
    <property type="entry name" value="STM2901-like"/>
</dbReference>
<reference evidence="2" key="1">
    <citation type="submission" date="2015-03" db="EMBL/GenBank/DDBJ databases">
        <authorList>
            <consortium name="Pathogen Informatics"/>
            <person name="Murphy D."/>
        </authorList>
    </citation>
    <scope>NUCLEOTIDE SEQUENCE [LARGE SCALE GENOMIC DNA]</scope>
    <source>
        <strain evidence="2">IP6945</strain>
    </source>
</reference>
<evidence type="ECO:0000313" key="1">
    <source>
        <dbReference type="EMBL" id="CNI04395.1"/>
    </source>
</evidence>
<evidence type="ECO:0000313" key="2">
    <source>
        <dbReference type="Proteomes" id="UP000041882"/>
    </source>
</evidence>
<organism evidence="1 2">
    <name type="scientific">Yersinia thracica</name>
    <dbReference type="NCBI Taxonomy" id="2890319"/>
    <lineage>
        <taxon>Bacteria</taxon>
        <taxon>Pseudomonadati</taxon>
        <taxon>Pseudomonadota</taxon>
        <taxon>Gammaproteobacteria</taxon>
        <taxon>Enterobacterales</taxon>
        <taxon>Yersiniaceae</taxon>
        <taxon>Yersinia</taxon>
    </lineage>
</organism>
<proteinExistence type="predicted"/>